<keyword evidence="5 6" id="KW-0472">Membrane</keyword>
<feature type="transmembrane region" description="Helical" evidence="6">
    <location>
        <begin position="144"/>
        <end position="162"/>
    </location>
</feature>
<evidence type="ECO:0000313" key="8">
    <source>
        <dbReference type="Proteomes" id="UP000622707"/>
    </source>
</evidence>
<dbReference type="PANTHER" id="PTHR23291:SF115">
    <property type="entry name" value="MODULATOR OF FTSH PROTEASE YCCA"/>
    <property type="match status" value="1"/>
</dbReference>
<keyword evidence="4 6" id="KW-1133">Transmembrane helix</keyword>
<dbReference type="EMBL" id="JAEQND010000013">
    <property type="protein sequence ID" value="MBL0427721.1"/>
    <property type="molecule type" value="Genomic_DNA"/>
</dbReference>
<dbReference type="Pfam" id="PF01027">
    <property type="entry name" value="Bax1-I"/>
    <property type="match status" value="1"/>
</dbReference>
<gene>
    <name evidence="7" type="ORF">JI746_21625</name>
</gene>
<feature type="transmembrane region" description="Helical" evidence="6">
    <location>
        <begin position="197"/>
        <end position="220"/>
    </location>
</feature>
<evidence type="ECO:0000256" key="5">
    <source>
        <dbReference type="ARBA" id="ARBA00023136"/>
    </source>
</evidence>
<reference evidence="7 8" key="1">
    <citation type="journal article" date="2017" name="Int. J. Syst. Evol. Microbiol.">
        <title>Ramlibacter alkalitolerans sp. nov., alkali-tolerant bacterium isolated from soil of ginseng.</title>
        <authorList>
            <person name="Lee D.H."/>
            <person name="Cha C.J."/>
        </authorList>
    </citation>
    <scope>NUCLEOTIDE SEQUENCE [LARGE SCALE GENOMIC DNA]</scope>
    <source>
        <strain evidence="7 8">KACC 19305</strain>
    </source>
</reference>
<feature type="transmembrane region" description="Helical" evidence="6">
    <location>
        <begin position="168"/>
        <end position="185"/>
    </location>
</feature>
<evidence type="ECO:0000313" key="7">
    <source>
        <dbReference type="EMBL" id="MBL0427721.1"/>
    </source>
</evidence>
<accession>A0ABS1JUB7</accession>
<organism evidence="7 8">
    <name type="scientific">Ramlibacter alkalitolerans</name>
    <dbReference type="NCBI Taxonomy" id="2039631"/>
    <lineage>
        <taxon>Bacteria</taxon>
        <taxon>Pseudomonadati</taxon>
        <taxon>Pseudomonadota</taxon>
        <taxon>Betaproteobacteria</taxon>
        <taxon>Burkholderiales</taxon>
        <taxon>Comamonadaceae</taxon>
        <taxon>Ramlibacter</taxon>
    </lineage>
</organism>
<evidence type="ECO:0000256" key="6">
    <source>
        <dbReference type="RuleBase" id="RU004379"/>
    </source>
</evidence>
<feature type="transmembrane region" description="Helical" evidence="6">
    <location>
        <begin position="26"/>
        <end position="49"/>
    </location>
</feature>
<feature type="transmembrane region" description="Helical" evidence="6">
    <location>
        <begin position="81"/>
        <end position="106"/>
    </location>
</feature>
<evidence type="ECO:0000256" key="1">
    <source>
        <dbReference type="ARBA" id="ARBA00004651"/>
    </source>
</evidence>
<keyword evidence="3 6" id="KW-0812">Transmembrane</keyword>
<dbReference type="InterPro" id="IPR006214">
    <property type="entry name" value="Bax_inhibitor_1-related"/>
</dbReference>
<dbReference type="PANTHER" id="PTHR23291">
    <property type="entry name" value="BAX INHIBITOR-RELATED"/>
    <property type="match status" value="1"/>
</dbReference>
<protein>
    <submittedName>
        <fullName evidence="7">Bax inhibitor-1 family protein</fullName>
    </submittedName>
</protein>
<dbReference type="Proteomes" id="UP000622707">
    <property type="component" value="Unassembled WGS sequence"/>
</dbReference>
<comment type="caution">
    <text evidence="7">The sequence shown here is derived from an EMBL/GenBank/DDBJ whole genome shotgun (WGS) entry which is preliminary data.</text>
</comment>
<comment type="subcellular location">
    <subcellularLocation>
        <location evidence="1">Cell membrane</location>
        <topology evidence="1">Multi-pass membrane protein</topology>
    </subcellularLocation>
</comment>
<keyword evidence="8" id="KW-1185">Reference proteome</keyword>
<feature type="transmembrane region" description="Helical" evidence="6">
    <location>
        <begin position="112"/>
        <end position="132"/>
    </location>
</feature>
<keyword evidence="2" id="KW-1003">Cell membrane</keyword>
<feature type="transmembrane region" description="Helical" evidence="6">
    <location>
        <begin position="55"/>
        <end position="74"/>
    </location>
</feature>
<sequence>MNENILSAFAAEPLSPAVRKTLSNTFLTLAAVWAVTAVAGLASVALIPVETFKESGFIWGWFAATLVALFAVFWQRKTAWGLVALAVFAGLEGVTLGPVVALQLATEGGGQAVGMAGLLTAAATFACSQYVMRTRKDFSRWSGFLFAALVVFLLASIIAMFYPAAWLSVALGAAGAMLFTAYILYDVSRIVTGEEDNYIVAAVSIYLDMLNLFLSLLRLLSGNKD</sequence>
<dbReference type="RefSeq" id="WP_201692355.1">
    <property type="nucleotide sequence ID" value="NZ_JAEQND010000013.1"/>
</dbReference>
<proteinExistence type="inferred from homology"/>
<evidence type="ECO:0000256" key="2">
    <source>
        <dbReference type="ARBA" id="ARBA00022475"/>
    </source>
</evidence>
<comment type="similarity">
    <text evidence="6">Belongs to the BI1 family.</text>
</comment>
<evidence type="ECO:0000256" key="3">
    <source>
        <dbReference type="ARBA" id="ARBA00022692"/>
    </source>
</evidence>
<evidence type="ECO:0000256" key="4">
    <source>
        <dbReference type="ARBA" id="ARBA00022989"/>
    </source>
</evidence>
<name>A0ABS1JUB7_9BURK</name>